<organism evidence="1 2">
    <name type="scientific">Irpex rosettiformis</name>
    <dbReference type="NCBI Taxonomy" id="378272"/>
    <lineage>
        <taxon>Eukaryota</taxon>
        <taxon>Fungi</taxon>
        <taxon>Dikarya</taxon>
        <taxon>Basidiomycota</taxon>
        <taxon>Agaricomycotina</taxon>
        <taxon>Agaricomycetes</taxon>
        <taxon>Polyporales</taxon>
        <taxon>Irpicaceae</taxon>
        <taxon>Irpex</taxon>
    </lineage>
</organism>
<comment type="caution">
    <text evidence="1">The sequence shown here is derived from an EMBL/GenBank/DDBJ whole genome shotgun (WGS) entry which is preliminary data.</text>
</comment>
<proteinExistence type="predicted"/>
<gene>
    <name evidence="1" type="ORF">BDY19DRAFT_866494</name>
</gene>
<accession>A0ACB8TMJ7</accession>
<evidence type="ECO:0000313" key="2">
    <source>
        <dbReference type="Proteomes" id="UP001055072"/>
    </source>
</evidence>
<feature type="non-terminal residue" evidence="1">
    <location>
        <position position="215"/>
    </location>
</feature>
<evidence type="ECO:0000313" key="1">
    <source>
        <dbReference type="EMBL" id="KAI0083212.1"/>
    </source>
</evidence>
<feature type="non-terminal residue" evidence="1">
    <location>
        <position position="1"/>
    </location>
</feature>
<sequence>LPTHDVVRFRRICRLCHRSANANLKQLFNIYRAYLWYFDDPDAFRILQARTGAIVSGSFALQFVARTYYEDSDLDVFVHYGAHETVGSWLWSQGYHFLSPLHQARKAYRNALKSITTTHSRQRGYSEGSLGVLNFGMERFGWRRKVQVIVTMENPMTIIMQFHSTCVLNFITYEAAYCLYPEATLVHHTTLALQAPVSRVRYALMKYQDRGFTCL</sequence>
<keyword evidence="2" id="KW-1185">Reference proteome</keyword>
<dbReference type="Proteomes" id="UP001055072">
    <property type="component" value="Unassembled WGS sequence"/>
</dbReference>
<name>A0ACB8TMJ7_9APHY</name>
<dbReference type="EMBL" id="MU274981">
    <property type="protein sequence ID" value="KAI0083212.1"/>
    <property type="molecule type" value="Genomic_DNA"/>
</dbReference>
<protein>
    <submittedName>
        <fullName evidence="1">Uncharacterized protein</fullName>
    </submittedName>
</protein>
<reference evidence="1" key="1">
    <citation type="journal article" date="2021" name="Environ. Microbiol.">
        <title>Gene family expansions and transcriptome signatures uncover fungal adaptations to wood decay.</title>
        <authorList>
            <person name="Hage H."/>
            <person name="Miyauchi S."/>
            <person name="Viragh M."/>
            <person name="Drula E."/>
            <person name="Min B."/>
            <person name="Chaduli D."/>
            <person name="Navarro D."/>
            <person name="Favel A."/>
            <person name="Norest M."/>
            <person name="Lesage-Meessen L."/>
            <person name="Balint B."/>
            <person name="Merenyi Z."/>
            <person name="de Eugenio L."/>
            <person name="Morin E."/>
            <person name="Martinez A.T."/>
            <person name="Baldrian P."/>
            <person name="Stursova M."/>
            <person name="Martinez M.J."/>
            <person name="Novotny C."/>
            <person name="Magnuson J.K."/>
            <person name="Spatafora J.W."/>
            <person name="Maurice S."/>
            <person name="Pangilinan J."/>
            <person name="Andreopoulos W."/>
            <person name="LaButti K."/>
            <person name="Hundley H."/>
            <person name="Na H."/>
            <person name="Kuo A."/>
            <person name="Barry K."/>
            <person name="Lipzen A."/>
            <person name="Henrissat B."/>
            <person name="Riley R."/>
            <person name="Ahrendt S."/>
            <person name="Nagy L.G."/>
            <person name="Grigoriev I.V."/>
            <person name="Martin F."/>
            <person name="Rosso M.N."/>
        </authorList>
    </citation>
    <scope>NUCLEOTIDE SEQUENCE</scope>
    <source>
        <strain evidence="1">CBS 384.51</strain>
    </source>
</reference>